<proteinExistence type="predicted"/>
<comment type="caution">
    <text evidence="1">The sequence shown here is derived from an EMBL/GenBank/DDBJ whole genome shotgun (WGS) entry which is preliminary data.</text>
</comment>
<sequence>MLSEAIVKFLCLILATGIPLLNQSLVQLLTLLVGFGECLGRIALHTEPDELSQSHVAEEEENNQGNDDSKVTPQLALVVLERLGDVLGAIHQTATGVRSGKSADLVVDVVVSFSGGDQGVVRASHFDPGELVLHQRAKGQPQHIDPVDPSQPHLLNAVLDQIARGGYKERNSNDSKLDSVVKVGTGAGNASEEESHAKVSDYDHEVECEERPGVAEQIRHEVNNDGEDQNFRRREAGVHSKLAEPESRGSVEGVRSVLVHNGSPNHGASQFREGLEGVEEQGNEQKTTLAEGAGGGLTEVEIEGTEDDGDDDASNPGERQVEAVLDLERELTLHESPHLQVEANLINRLVRRHSLAFLDGNLKIVVGTLLKVESGLVLFHLSIQSLLDVRLVECFQQGLGGNHLTGLADTAEVIQNGRLNGFLAESKQVDHRGDNVEKVDERIWEGLDVVGETTIAPHIHTNVLGADSSLVAGVEVSAQGSFEIKDGARIRGLLAALFRVNGFVAAALTAGSRYAGELPLQFLKVSLCLLY</sequence>
<gene>
    <name evidence="1" type="ORF">CRV2_00000791</name>
</gene>
<dbReference type="EMBL" id="CADEHS020000007">
    <property type="protein sequence ID" value="CAG9943631.1"/>
    <property type="molecule type" value="Genomic_DNA"/>
</dbReference>
<reference evidence="1" key="1">
    <citation type="submission" date="2020-04" db="EMBL/GenBank/DDBJ databases">
        <authorList>
            <person name="Broberg M."/>
        </authorList>
    </citation>
    <scope>NUCLEOTIDE SEQUENCE</scope>
</reference>
<keyword evidence="2" id="KW-1185">Reference proteome</keyword>
<dbReference type="Proteomes" id="UP000836387">
    <property type="component" value="Unassembled WGS sequence"/>
</dbReference>
<evidence type="ECO:0000313" key="2">
    <source>
        <dbReference type="Proteomes" id="UP000836387"/>
    </source>
</evidence>
<name>A0ACA9TRP5_BIOOC</name>
<evidence type="ECO:0000313" key="1">
    <source>
        <dbReference type="EMBL" id="CAG9943631.1"/>
    </source>
</evidence>
<accession>A0ACA9TRP5</accession>
<organism evidence="1 2">
    <name type="scientific">Clonostachys rosea f. rosea IK726</name>
    <dbReference type="NCBI Taxonomy" id="1349383"/>
    <lineage>
        <taxon>Eukaryota</taxon>
        <taxon>Fungi</taxon>
        <taxon>Dikarya</taxon>
        <taxon>Ascomycota</taxon>
        <taxon>Pezizomycotina</taxon>
        <taxon>Sordariomycetes</taxon>
        <taxon>Hypocreomycetidae</taxon>
        <taxon>Hypocreales</taxon>
        <taxon>Bionectriaceae</taxon>
        <taxon>Clonostachys</taxon>
    </lineage>
</organism>
<protein>
    <submittedName>
        <fullName evidence="1">Uncharacterized protein</fullName>
    </submittedName>
</protein>
<reference evidence="1" key="2">
    <citation type="submission" date="2021-10" db="EMBL/GenBank/DDBJ databases">
        <authorList>
            <person name="Piombo E."/>
        </authorList>
    </citation>
    <scope>NUCLEOTIDE SEQUENCE</scope>
</reference>